<keyword evidence="5 8" id="KW-1133">Transmembrane helix</keyword>
<evidence type="ECO:0000313" key="11">
    <source>
        <dbReference type="Proteomes" id="UP000791080"/>
    </source>
</evidence>
<dbReference type="Proteomes" id="UP000791080">
    <property type="component" value="Unassembled WGS sequence"/>
</dbReference>
<evidence type="ECO:0000256" key="3">
    <source>
        <dbReference type="ARBA" id="ARBA00022692"/>
    </source>
</evidence>
<gene>
    <name evidence="10" type="ORF">G443_000423</name>
</gene>
<feature type="transmembrane region" description="Helical" evidence="8">
    <location>
        <begin position="160"/>
        <end position="180"/>
    </location>
</feature>
<keyword evidence="11" id="KW-1185">Reference proteome</keyword>
<organism evidence="10 11">
    <name type="scientific">Actinoalloteichus caeruleus DSM 43889</name>
    <dbReference type="NCBI Taxonomy" id="1120930"/>
    <lineage>
        <taxon>Bacteria</taxon>
        <taxon>Bacillati</taxon>
        <taxon>Actinomycetota</taxon>
        <taxon>Actinomycetes</taxon>
        <taxon>Pseudonocardiales</taxon>
        <taxon>Pseudonocardiaceae</taxon>
        <taxon>Actinoalloteichus</taxon>
        <taxon>Actinoalloteichus cyanogriseus</taxon>
    </lineage>
</organism>
<feature type="transmembrane region" description="Helical" evidence="8">
    <location>
        <begin position="135"/>
        <end position="153"/>
    </location>
</feature>
<comment type="subcellular location">
    <subcellularLocation>
        <location evidence="1">Cell membrane</location>
        <topology evidence="1">Multi-pass membrane protein</topology>
    </subcellularLocation>
</comment>
<feature type="transmembrane region" description="Helical" evidence="8">
    <location>
        <begin position="63"/>
        <end position="80"/>
    </location>
</feature>
<evidence type="ECO:0000256" key="5">
    <source>
        <dbReference type="ARBA" id="ARBA00022989"/>
    </source>
</evidence>
<keyword evidence="2" id="KW-1003">Cell membrane</keyword>
<dbReference type="Pfam" id="PF01569">
    <property type="entry name" value="PAP2"/>
    <property type="match status" value="1"/>
</dbReference>
<feature type="compositionally biased region" description="Gly residues" evidence="7">
    <location>
        <begin position="371"/>
        <end position="381"/>
    </location>
</feature>
<keyword evidence="4" id="KW-0378">Hydrolase</keyword>
<evidence type="ECO:0000256" key="8">
    <source>
        <dbReference type="SAM" id="Phobius"/>
    </source>
</evidence>
<feature type="compositionally biased region" description="Pro residues" evidence="7">
    <location>
        <begin position="232"/>
        <end position="246"/>
    </location>
</feature>
<dbReference type="EMBL" id="AUBJ02000001">
    <property type="protein sequence ID" value="MCP2330153.1"/>
    <property type="molecule type" value="Genomic_DNA"/>
</dbReference>
<feature type="compositionally biased region" description="Basic and acidic residues" evidence="7">
    <location>
        <begin position="330"/>
        <end position="366"/>
    </location>
</feature>
<dbReference type="SMART" id="SM00014">
    <property type="entry name" value="acidPPc"/>
    <property type="match status" value="1"/>
</dbReference>
<dbReference type="InterPro" id="IPR000326">
    <property type="entry name" value="PAP2/HPO"/>
</dbReference>
<keyword evidence="6 8" id="KW-0472">Membrane</keyword>
<dbReference type="PANTHER" id="PTHR14969:SF62">
    <property type="entry name" value="DECAPRENYLPHOSPHORYL-5-PHOSPHORIBOSE PHOSPHATASE RV3807C-RELATED"/>
    <property type="match status" value="1"/>
</dbReference>
<reference evidence="10 11" key="1">
    <citation type="submission" date="2022-06" db="EMBL/GenBank/DDBJ databases">
        <title>Genomic Encyclopedia of Type Strains, Phase I: the one thousand microbial genomes (KMG-I) project.</title>
        <authorList>
            <person name="Kyrpides N."/>
        </authorList>
    </citation>
    <scope>NUCLEOTIDE SEQUENCE [LARGE SCALE GENOMIC DNA]</scope>
    <source>
        <strain evidence="10 11">DSM 43889</strain>
    </source>
</reference>
<sequence>MAQTPDGVPGISASLYRGLVEFASGTPDWVHLASEIITDGLPIMLVVLLLLNWWRARGAGGRALPLALLALAATALSYLVSEAIKTGVGQERPCQSIDVVMIVACDPIGDYSFPSNHTTFATAAAVGLAMAWRRVATWVLVSAVVTAFSRVFVGAHYPHDVIAGLVLGTLVAYLVMRFGVAPMGKLTDWAAGVPALRWAVATGPVPAAVSPSPAEEAAGAGDAPASREHTEPTPPRPVSSVPPPAAPTTAMPRPPADEDATTALPAQPTPEAPTTALRTPAGSAAPTTALRTPPPGPEEAVTEALGRPAPRRPAVEDSEADTVHLPVVRPGRDRAPGGRPDGRRGQPGEPGRGERRPGGPPRDGRPVEGGQPRGGRPGDGGPPREGRVVDGPPPGRPPGGQQPPPEWGEEPTTRFPTVR</sequence>
<comment type="caution">
    <text evidence="10">The sequence shown here is derived from an EMBL/GenBank/DDBJ whole genome shotgun (WGS) entry which is preliminary data.</text>
</comment>
<evidence type="ECO:0000313" key="10">
    <source>
        <dbReference type="EMBL" id="MCP2330153.1"/>
    </source>
</evidence>
<feature type="compositionally biased region" description="Low complexity" evidence="7">
    <location>
        <begin position="206"/>
        <end position="224"/>
    </location>
</feature>
<accession>A0ABT1JCH4</accession>
<dbReference type="RefSeq" id="WP_051314395.1">
    <property type="nucleotide sequence ID" value="NZ_AUBJ02000001.1"/>
</dbReference>
<dbReference type="PANTHER" id="PTHR14969">
    <property type="entry name" value="SPHINGOSINE-1-PHOSPHATE PHOSPHOHYDROLASE"/>
    <property type="match status" value="1"/>
</dbReference>
<dbReference type="SUPFAM" id="SSF48317">
    <property type="entry name" value="Acid phosphatase/Vanadium-dependent haloperoxidase"/>
    <property type="match status" value="1"/>
</dbReference>
<dbReference type="Gene3D" id="1.20.144.10">
    <property type="entry name" value="Phosphatidic acid phosphatase type 2/haloperoxidase"/>
    <property type="match status" value="1"/>
</dbReference>
<evidence type="ECO:0000256" key="6">
    <source>
        <dbReference type="ARBA" id="ARBA00023136"/>
    </source>
</evidence>
<dbReference type="InterPro" id="IPR036938">
    <property type="entry name" value="PAP2/HPO_sf"/>
</dbReference>
<feature type="compositionally biased region" description="Pro residues" evidence="7">
    <location>
        <begin position="391"/>
        <end position="406"/>
    </location>
</feature>
<keyword evidence="3 8" id="KW-0812">Transmembrane</keyword>
<proteinExistence type="predicted"/>
<name>A0ABT1JCH4_ACTCY</name>
<protein>
    <submittedName>
        <fullName evidence="10">Membrane-associated phospholipid phosphatase</fullName>
    </submittedName>
</protein>
<feature type="transmembrane region" description="Helical" evidence="8">
    <location>
        <begin position="29"/>
        <end position="51"/>
    </location>
</feature>
<evidence type="ECO:0000259" key="9">
    <source>
        <dbReference type="SMART" id="SM00014"/>
    </source>
</evidence>
<evidence type="ECO:0000256" key="7">
    <source>
        <dbReference type="SAM" id="MobiDB-lite"/>
    </source>
</evidence>
<evidence type="ECO:0000256" key="1">
    <source>
        <dbReference type="ARBA" id="ARBA00004651"/>
    </source>
</evidence>
<feature type="domain" description="Phosphatidic acid phosphatase type 2/haloperoxidase" evidence="9">
    <location>
        <begin position="66"/>
        <end position="176"/>
    </location>
</feature>
<evidence type="ECO:0000256" key="2">
    <source>
        <dbReference type="ARBA" id="ARBA00022475"/>
    </source>
</evidence>
<evidence type="ECO:0000256" key="4">
    <source>
        <dbReference type="ARBA" id="ARBA00022801"/>
    </source>
</evidence>
<feature type="region of interest" description="Disordered" evidence="7">
    <location>
        <begin position="206"/>
        <end position="419"/>
    </location>
</feature>